<accession>A0A1Z5IM93</accession>
<dbReference type="Proteomes" id="UP000198430">
    <property type="component" value="Unassembled WGS sequence"/>
</dbReference>
<feature type="chain" id="PRO_5013051912" description="DUF5640 domain-containing protein" evidence="1">
    <location>
        <begin position="30"/>
        <end position="141"/>
    </location>
</feature>
<evidence type="ECO:0000256" key="1">
    <source>
        <dbReference type="SAM" id="SignalP"/>
    </source>
</evidence>
<dbReference type="AlphaFoldDB" id="A0A1Z5IM93"/>
<feature type="signal peptide" evidence="1">
    <location>
        <begin position="1"/>
        <end position="29"/>
    </location>
</feature>
<gene>
    <name evidence="2" type="ORF">IWT140_00118</name>
</gene>
<name>A0A1Z5IM93_9LACO</name>
<protein>
    <recommendedName>
        <fullName evidence="4">DUF5640 domain-containing protein</fullName>
    </recommendedName>
</protein>
<evidence type="ECO:0000313" key="3">
    <source>
        <dbReference type="Proteomes" id="UP000198430"/>
    </source>
</evidence>
<keyword evidence="1" id="KW-0732">Signal</keyword>
<evidence type="ECO:0008006" key="4">
    <source>
        <dbReference type="Google" id="ProtNLM"/>
    </source>
</evidence>
<comment type="caution">
    <text evidence="2">The sequence shown here is derived from an EMBL/GenBank/DDBJ whole genome shotgun (WGS) entry which is preliminary data.</text>
</comment>
<keyword evidence="3" id="KW-1185">Reference proteome</keyword>
<dbReference type="RefSeq" id="WP_089087513.1">
    <property type="nucleotide sequence ID" value="NZ_BCMH01000001.1"/>
</dbReference>
<reference evidence="2 3" key="1">
    <citation type="submission" date="2015-11" db="EMBL/GenBank/DDBJ databases">
        <title>Draft genome sequences of new species of the genus Lactobacillus isolated from orchardgrass silage.</title>
        <authorList>
            <person name="Tohno M."/>
            <person name="Tanizawa Y."/>
            <person name="Arita M."/>
        </authorList>
    </citation>
    <scope>NUCLEOTIDE SEQUENCE [LARGE SCALE GENOMIC DNA]</scope>
    <source>
        <strain evidence="2 3">IWT140</strain>
    </source>
</reference>
<sequence>MKKTGLIAIAATLSMGASVLFSTTETAQAATWHKNVPSAIRGTWKEKGGDLNYKFKITSSTFKLSARLGDPQTANKVMYHHAKGSSYYYLRGHETAYTSGKELLYYKVRKTGNHIKILNYLTSLNGSSYKRSNYMPFSFYK</sequence>
<organism evidence="2 3">
    <name type="scientific">Secundilactobacillus pentosiphilus</name>
    <dbReference type="NCBI Taxonomy" id="1714682"/>
    <lineage>
        <taxon>Bacteria</taxon>
        <taxon>Bacillati</taxon>
        <taxon>Bacillota</taxon>
        <taxon>Bacilli</taxon>
        <taxon>Lactobacillales</taxon>
        <taxon>Lactobacillaceae</taxon>
        <taxon>Secundilactobacillus</taxon>
    </lineage>
</organism>
<evidence type="ECO:0000313" key="2">
    <source>
        <dbReference type="EMBL" id="GAX02521.1"/>
    </source>
</evidence>
<proteinExistence type="predicted"/>
<dbReference type="EMBL" id="BCMH01000001">
    <property type="protein sequence ID" value="GAX02521.1"/>
    <property type="molecule type" value="Genomic_DNA"/>
</dbReference>